<evidence type="ECO:0000256" key="3">
    <source>
        <dbReference type="ARBA" id="ARBA00022448"/>
    </source>
</evidence>
<gene>
    <name evidence="13" type="ORF">SAMN05421647_103284</name>
</gene>
<keyword evidence="3 9" id="KW-0813">Transport</keyword>
<dbReference type="Gene3D" id="1.10.287.470">
    <property type="entry name" value="Helix hairpin bin"/>
    <property type="match status" value="1"/>
</dbReference>
<feature type="domain" description="AprE-like beta-barrel" evidence="12">
    <location>
        <begin position="367"/>
        <end position="453"/>
    </location>
</feature>
<evidence type="ECO:0000256" key="4">
    <source>
        <dbReference type="ARBA" id="ARBA00022475"/>
    </source>
</evidence>
<dbReference type="Pfam" id="PF25994">
    <property type="entry name" value="HH_AprE"/>
    <property type="match status" value="1"/>
</dbReference>
<dbReference type="Gene3D" id="2.40.30.170">
    <property type="match status" value="1"/>
</dbReference>
<dbReference type="PANTHER" id="PTHR30386:SF26">
    <property type="entry name" value="TRANSPORT PROTEIN COMB"/>
    <property type="match status" value="1"/>
</dbReference>
<dbReference type="InterPro" id="IPR050739">
    <property type="entry name" value="MFP"/>
</dbReference>
<evidence type="ECO:0000256" key="8">
    <source>
        <dbReference type="ARBA" id="ARBA00023136"/>
    </source>
</evidence>
<sequence>MSKNNKTVEQGGFEALGRLAAPGTGTGRLAQGLMNPLLSRVESEGVDWTQDAEFSLVEAREPGARGLIYVILVIFTLLLVWAGLAPIDEVTRGEGKVIPASQLQIIQSTDGGVVRELFVAEGEQVKAGDLLARIDPTRFISSFQETEVRIFALQAKVKRLAALLNDETWQPDEMASLSPEQRAVLQREHAFFRESRDEYDQKLAIAREQLSQQQRALDEVQAKVRAARQAVRLSSQELRVTRPLLASGAVSKVELLRLERDLAAASGELQRAQADVERQKAAIEESEARIAEVGHTARNRWRTELSDASAELNGLKEGAVALADRVKSAELRSPVSGTVQRVLYSTEGAVVGPGDAVVEIVPADDRLLVEAKIAPRDIAFLRPGLPAMIKLHAYDFSVYGGIEAEVQHISADTITDKRDNTYYLVRAITHEKALSEALEVMPGMTAQLDIITGERTVLSYLLKPILRAKDNAMGER</sequence>
<dbReference type="EMBL" id="FTMN01000003">
    <property type="protein sequence ID" value="SIQ27248.1"/>
    <property type="molecule type" value="Genomic_DNA"/>
</dbReference>
<dbReference type="STRING" id="49186.SAMN05421647_103284"/>
<evidence type="ECO:0000256" key="6">
    <source>
        <dbReference type="ARBA" id="ARBA00022692"/>
    </source>
</evidence>
<proteinExistence type="inferred from homology"/>
<dbReference type="InterPro" id="IPR058982">
    <property type="entry name" value="Beta-barrel_AprE"/>
</dbReference>
<dbReference type="GO" id="GO:0015031">
    <property type="term" value="P:protein transport"/>
    <property type="evidence" value="ECO:0007669"/>
    <property type="project" value="InterPro"/>
</dbReference>
<evidence type="ECO:0000256" key="5">
    <source>
        <dbReference type="ARBA" id="ARBA00022519"/>
    </source>
</evidence>
<keyword evidence="14" id="KW-1185">Reference proteome</keyword>
<keyword evidence="8 9" id="KW-0472">Membrane</keyword>
<evidence type="ECO:0000259" key="12">
    <source>
        <dbReference type="Pfam" id="PF26002"/>
    </source>
</evidence>
<dbReference type="eggNOG" id="COG0845">
    <property type="taxonomic scope" value="Bacteria"/>
</dbReference>
<dbReference type="RefSeq" id="WP_076462457.1">
    <property type="nucleotide sequence ID" value="NZ_FTMN01000003.1"/>
</dbReference>
<protein>
    <recommendedName>
        <fullName evidence="9">Membrane fusion protein (MFP) family protein</fullName>
    </recommendedName>
</protein>
<dbReference type="PRINTS" id="PR01490">
    <property type="entry name" value="RTXTOXIND"/>
</dbReference>
<evidence type="ECO:0000256" key="1">
    <source>
        <dbReference type="ARBA" id="ARBA00004377"/>
    </source>
</evidence>
<dbReference type="AlphaFoldDB" id="A0A1N6REE8"/>
<accession>A0A1N6REE8</accession>
<dbReference type="NCBIfam" id="TIGR01843">
    <property type="entry name" value="type_I_hlyD"/>
    <property type="match status" value="1"/>
</dbReference>
<feature type="domain" description="AprE-like long alpha-helical hairpin" evidence="11">
    <location>
        <begin position="142"/>
        <end position="324"/>
    </location>
</feature>
<keyword evidence="10" id="KW-0175">Coiled coil</keyword>
<keyword evidence="6 9" id="KW-0812">Transmembrane</keyword>
<feature type="coiled-coil region" evidence="10">
    <location>
        <begin position="196"/>
        <end position="289"/>
    </location>
</feature>
<dbReference type="GO" id="GO:0005886">
    <property type="term" value="C:plasma membrane"/>
    <property type="evidence" value="ECO:0007669"/>
    <property type="project" value="UniProtKB-SubCell"/>
</dbReference>
<reference evidence="13 14" key="1">
    <citation type="submission" date="2017-01" db="EMBL/GenBank/DDBJ databases">
        <authorList>
            <person name="Mah S.A."/>
            <person name="Swanson W.J."/>
            <person name="Moy G.W."/>
            <person name="Vacquier V.D."/>
        </authorList>
    </citation>
    <scope>NUCLEOTIDE SEQUENCE [LARGE SCALE GENOMIC DNA]</scope>
    <source>
        <strain evidence="13 14">DSM 7027</strain>
    </source>
</reference>
<name>A0A1N6REE8_9GAMM</name>
<dbReference type="InterPro" id="IPR010129">
    <property type="entry name" value="T1SS_HlyD"/>
</dbReference>
<dbReference type="PANTHER" id="PTHR30386">
    <property type="entry name" value="MEMBRANE FUSION SUBUNIT OF EMRAB-TOLC MULTIDRUG EFFLUX PUMP"/>
    <property type="match status" value="1"/>
</dbReference>
<dbReference type="Proteomes" id="UP000186895">
    <property type="component" value="Unassembled WGS sequence"/>
</dbReference>
<dbReference type="InterPro" id="IPR058781">
    <property type="entry name" value="HH_AprE-like"/>
</dbReference>
<dbReference type="Pfam" id="PF26002">
    <property type="entry name" value="Beta-barrel_AprE"/>
    <property type="match status" value="1"/>
</dbReference>
<comment type="subcellular location">
    <subcellularLocation>
        <location evidence="1 9">Cell inner membrane</location>
        <topology evidence="1 9">Single-pass membrane protein</topology>
    </subcellularLocation>
</comment>
<evidence type="ECO:0000256" key="10">
    <source>
        <dbReference type="SAM" id="Coils"/>
    </source>
</evidence>
<evidence type="ECO:0000256" key="2">
    <source>
        <dbReference type="ARBA" id="ARBA00009477"/>
    </source>
</evidence>
<feature type="transmembrane region" description="Helical" evidence="9">
    <location>
        <begin position="66"/>
        <end position="84"/>
    </location>
</feature>
<evidence type="ECO:0000256" key="7">
    <source>
        <dbReference type="ARBA" id="ARBA00022989"/>
    </source>
</evidence>
<keyword evidence="5 9" id="KW-0997">Cell inner membrane</keyword>
<evidence type="ECO:0000313" key="14">
    <source>
        <dbReference type="Proteomes" id="UP000186895"/>
    </source>
</evidence>
<evidence type="ECO:0000259" key="11">
    <source>
        <dbReference type="Pfam" id="PF25994"/>
    </source>
</evidence>
<dbReference type="Gene3D" id="2.40.50.100">
    <property type="match status" value="1"/>
</dbReference>
<evidence type="ECO:0000313" key="13">
    <source>
        <dbReference type="EMBL" id="SIQ27248.1"/>
    </source>
</evidence>
<evidence type="ECO:0000256" key="9">
    <source>
        <dbReference type="RuleBase" id="RU365093"/>
    </source>
</evidence>
<organism evidence="13 14">
    <name type="scientific">Marinobacterium stanieri</name>
    <dbReference type="NCBI Taxonomy" id="49186"/>
    <lineage>
        <taxon>Bacteria</taxon>
        <taxon>Pseudomonadati</taxon>
        <taxon>Pseudomonadota</taxon>
        <taxon>Gammaproteobacteria</taxon>
        <taxon>Oceanospirillales</taxon>
        <taxon>Oceanospirillaceae</taxon>
        <taxon>Marinobacterium</taxon>
    </lineage>
</organism>
<comment type="similarity">
    <text evidence="2 9">Belongs to the membrane fusion protein (MFP) (TC 8.A.1) family.</text>
</comment>
<keyword evidence="7 9" id="KW-1133">Transmembrane helix</keyword>
<keyword evidence="4 9" id="KW-1003">Cell membrane</keyword>